<dbReference type="Gene3D" id="2.60.200.20">
    <property type="match status" value="1"/>
</dbReference>
<feature type="domain" description="FHA" evidence="4">
    <location>
        <begin position="47"/>
        <end position="108"/>
    </location>
</feature>
<dbReference type="PROSITE" id="PS50011">
    <property type="entry name" value="PROTEIN_KINASE_DOM"/>
    <property type="match status" value="1"/>
</dbReference>
<proteinExistence type="predicted"/>
<evidence type="ECO:0000313" key="7">
    <source>
        <dbReference type="Proteomes" id="UP000027135"/>
    </source>
</evidence>
<evidence type="ECO:0000259" key="5">
    <source>
        <dbReference type="PROSITE" id="PS50011"/>
    </source>
</evidence>
<dbReference type="SUPFAM" id="SSF49879">
    <property type="entry name" value="SMAD/FHA domain"/>
    <property type="match status" value="1"/>
</dbReference>
<dbReference type="EMBL" id="KK853689">
    <property type="protein sequence ID" value="KDQ97283.1"/>
    <property type="molecule type" value="Genomic_DNA"/>
</dbReference>
<dbReference type="FunCoup" id="A0A067QEX6">
    <property type="interactions" value="1184"/>
</dbReference>
<feature type="compositionally biased region" description="Basic and acidic residues" evidence="3">
    <location>
        <begin position="430"/>
        <end position="443"/>
    </location>
</feature>
<dbReference type="eggNOG" id="KOG0615">
    <property type="taxonomic scope" value="Eukaryota"/>
</dbReference>
<dbReference type="STRING" id="136037.A0A067QEX6"/>
<name>A0A067QEX6_ZOONE</name>
<dbReference type="InterPro" id="IPR008271">
    <property type="entry name" value="Ser/Thr_kinase_AS"/>
</dbReference>
<keyword evidence="2" id="KW-0067">ATP-binding</keyword>
<gene>
    <name evidence="6" type="ORF">L798_05606</name>
</gene>
<dbReference type="InterPro" id="IPR011009">
    <property type="entry name" value="Kinase-like_dom_sf"/>
</dbReference>
<keyword evidence="6" id="KW-0418">Kinase</keyword>
<dbReference type="PANTHER" id="PTHR24347">
    <property type="entry name" value="SERINE/THREONINE-PROTEIN KINASE"/>
    <property type="match status" value="1"/>
</dbReference>
<keyword evidence="6" id="KW-0808">Transferase</keyword>
<reference evidence="6 7" key="1">
    <citation type="journal article" date="2014" name="Nat. Commun.">
        <title>Molecular traces of alternative social organization in a termite genome.</title>
        <authorList>
            <person name="Terrapon N."/>
            <person name="Li C."/>
            <person name="Robertson H.M."/>
            <person name="Ji L."/>
            <person name="Meng X."/>
            <person name="Booth W."/>
            <person name="Chen Z."/>
            <person name="Childers C.P."/>
            <person name="Glastad K.M."/>
            <person name="Gokhale K."/>
            <person name="Gowin J."/>
            <person name="Gronenberg W."/>
            <person name="Hermansen R.A."/>
            <person name="Hu H."/>
            <person name="Hunt B.G."/>
            <person name="Huylmans A.K."/>
            <person name="Khalil S.M."/>
            <person name="Mitchell R.D."/>
            <person name="Munoz-Torres M.C."/>
            <person name="Mustard J.A."/>
            <person name="Pan H."/>
            <person name="Reese J.T."/>
            <person name="Scharf M.E."/>
            <person name="Sun F."/>
            <person name="Vogel H."/>
            <person name="Xiao J."/>
            <person name="Yang W."/>
            <person name="Yang Z."/>
            <person name="Yang Z."/>
            <person name="Zhou J."/>
            <person name="Zhu J."/>
            <person name="Brent C.S."/>
            <person name="Elsik C.G."/>
            <person name="Goodisman M.A."/>
            <person name="Liberles D.A."/>
            <person name="Roe R.M."/>
            <person name="Vargo E.L."/>
            <person name="Vilcinskas A."/>
            <person name="Wang J."/>
            <person name="Bornberg-Bauer E."/>
            <person name="Korb J."/>
            <person name="Zhang G."/>
            <person name="Liebig J."/>
        </authorList>
    </citation>
    <scope>NUCLEOTIDE SEQUENCE [LARGE SCALE GENOMIC DNA]</scope>
    <source>
        <tissue evidence="6">Whole organism</tissue>
    </source>
</reference>
<dbReference type="Gene3D" id="3.30.200.20">
    <property type="entry name" value="Phosphorylase Kinase, domain 1"/>
    <property type="match status" value="1"/>
</dbReference>
<keyword evidence="7" id="KW-1185">Reference proteome</keyword>
<evidence type="ECO:0000259" key="4">
    <source>
        <dbReference type="PROSITE" id="PS50006"/>
    </source>
</evidence>
<evidence type="ECO:0000256" key="2">
    <source>
        <dbReference type="ARBA" id="ARBA00022840"/>
    </source>
</evidence>
<evidence type="ECO:0000313" key="6">
    <source>
        <dbReference type="EMBL" id="KDQ97283.1"/>
    </source>
</evidence>
<dbReference type="CDD" id="cd22666">
    <property type="entry name" value="FHA_CHK2"/>
    <property type="match status" value="1"/>
</dbReference>
<dbReference type="SMART" id="SM00220">
    <property type="entry name" value="S_TKc"/>
    <property type="match status" value="1"/>
</dbReference>
<dbReference type="SMART" id="SM00240">
    <property type="entry name" value="FHA"/>
    <property type="match status" value="1"/>
</dbReference>
<dbReference type="InterPro" id="IPR000719">
    <property type="entry name" value="Prot_kinase_dom"/>
</dbReference>
<keyword evidence="1" id="KW-0547">Nucleotide-binding</keyword>
<dbReference type="Pfam" id="PF00498">
    <property type="entry name" value="FHA"/>
    <property type="match status" value="1"/>
</dbReference>
<dbReference type="PROSITE" id="PS00108">
    <property type="entry name" value="PROTEIN_KINASE_ST"/>
    <property type="match status" value="1"/>
</dbReference>
<dbReference type="OMA" id="MLCAVQY"/>
<dbReference type="Proteomes" id="UP000027135">
    <property type="component" value="Unassembled WGS sequence"/>
</dbReference>
<protein>
    <submittedName>
        <fullName evidence="6">Serine/threonine-protein kinase Chk2</fullName>
    </submittedName>
</protein>
<dbReference type="FunFam" id="1.10.510.10:FF:000571">
    <property type="entry name" value="Maternal embryonic leucine zipper kinase"/>
    <property type="match status" value="1"/>
</dbReference>
<dbReference type="Pfam" id="PF00069">
    <property type="entry name" value="Pkinase"/>
    <property type="match status" value="1"/>
</dbReference>
<feature type="domain" description="Protein kinase" evidence="5">
    <location>
        <begin position="152"/>
        <end position="419"/>
    </location>
</feature>
<sequence>MWSQNLPDTQNARDDIYSQENENPNVWGRLYATKEKFISLDLSDNEYTIGRAQDCSITISYLEVREDVLQTISKQHCRIVRTEVSSGTPEVYLEDYSSNGTYVNSEKIGKGNKRILKNNDHISLASPQFKVYVYVDASDDGRNFPEEIRSEYIVTKELGAGACGKVYLVFEKKTCNRYAMKVVQKKRFNSIKGQNRNNPDKTLNEVNILRALKHPCIIRVEHIVDAPDAVYIILELMEGGELFDRIQCSKQLNESETKLIFYQIVQAIKYLHDNKITHRDLKPENILLASEKRETLVKVSDFGLSKFVNSQSIMKTFCGTPLYVAPEVLVTKGMGSYTTQVDIWSLGVILFTCLSGYPPFSAEYRPLSLVEQIMNGAYSFPARYWQGVSNNAIDLIRKMLTVDPSSRITIDEILCHRWLQDKKLEKTFKELTKHAHQDDERSPPQRRRRLDGEDTH</sequence>
<accession>A0A067QEX6</accession>
<dbReference type="InterPro" id="IPR000253">
    <property type="entry name" value="FHA_dom"/>
</dbReference>
<dbReference type="PROSITE" id="PS50006">
    <property type="entry name" value="FHA_DOMAIN"/>
    <property type="match status" value="1"/>
</dbReference>
<dbReference type="FunFam" id="3.30.200.20:FF:000255">
    <property type="entry name" value="serine/threonine-protein kinase Chk2 isoform X1"/>
    <property type="match status" value="1"/>
</dbReference>
<evidence type="ECO:0000256" key="3">
    <source>
        <dbReference type="SAM" id="MobiDB-lite"/>
    </source>
</evidence>
<dbReference type="OrthoDB" id="40902at2759"/>
<dbReference type="SUPFAM" id="SSF56112">
    <property type="entry name" value="Protein kinase-like (PK-like)"/>
    <property type="match status" value="1"/>
</dbReference>
<dbReference type="GO" id="GO:0005524">
    <property type="term" value="F:ATP binding"/>
    <property type="evidence" value="ECO:0007669"/>
    <property type="project" value="UniProtKB-KW"/>
</dbReference>
<feature type="region of interest" description="Disordered" evidence="3">
    <location>
        <begin position="430"/>
        <end position="456"/>
    </location>
</feature>
<evidence type="ECO:0000256" key="1">
    <source>
        <dbReference type="ARBA" id="ARBA00022741"/>
    </source>
</evidence>
<dbReference type="AlphaFoldDB" id="A0A067QEX6"/>
<organism evidence="6 7">
    <name type="scientific">Zootermopsis nevadensis</name>
    <name type="common">Dampwood termite</name>
    <dbReference type="NCBI Taxonomy" id="136037"/>
    <lineage>
        <taxon>Eukaryota</taxon>
        <taxon>Metazoa</taxon>
        <taxon>Ecdysozoa</taxon>
        <taxon>Arthropoda</taxon>
        <taxon>Hexapoda</taxon>
        <taxon>Insecta</taxon>
        <taxon>Pterygota</taxon>
        <taxon>Neoptera</taxon>
        <taxon>Polyneoptera</taxon>
        <taxon>Dictyoptera</taxon>
        <taxon>Blattodea</taxon>
        <taxon>Blattoidea</taxon>
        <taxon>Termitoidae</taxon>
        <taxon>Termopsidae</taxon>
        <taxon>Zootermopsis</taxon>
    </lineage>
</organism>
<dbReference type="GO" id="GO:0004672">
    <property type="term" value="F:protein kinase activity"/>
    <property type="evidence" value="ECO:0007669"/>
    <property type="project" value="InterPro"/>
</dbReference>
<dbReference type="InterPro" id="IPR008984">
    <property type="entry name" value="SMAD_FHA_dom_sf"/>
</dbReference>
<dbReference type="InParanoid" id="A0A067QEX6"/>
<dbReference type="Gene3D" id="1.10.510.10">
    <property type="entry name" value="Transferase(Phosphotransferase) domain 1"/>
    <property type="match status" value="1"/>
</dbReference>